<sequence length="630" mass="68237">MMPVLPKFSPLQSRFAASFAASVILLLVFYLTLTKPQFAYALELDSRAIAEDLDHYFNLDEDLGYPTEETYTLEEGRIAGRAEAGVSALANNAPQNRNIDIGQTQNWVFPRDAVNGLHGTTGTGLPSETTEKREVEEVRELKRRQNGNRVYISLNTCLQPSSNVTNKTSDDAIPPQLTMYISLSASNQKPGPDADDSSQQTVQVDGGYALFESNADSDVYVGISAPNTTNFDGIWNYEVAASIDAPFHGSHNSTNLYFVDGDNHAALLITNDTTEAQPNSTVYQEWMSLNPPWGVFGANQNDKSILGVKNSYCGLMSNARIAANINGFSNQNVAQMTNRGLGGKPKEQFYLTGLNATSKYWGMLAMVGNSTASGNGVVGGGGTVWEAIEFQTKTENNCALMYNLSFCSEVAYAVPTNPEKYPPTTGLPDLAALYDSYAAQMYQYFNYSLQQIPCNITSSAQYSLARNCDDCARAYKQWLCAVTIPRCADYSNTDSWLLPRNLGQPFVNGSSISDSQLNGDQQLLTSVATNSSRNSIIDETIEPGPYKEVLPCQDLCYDLVQSCPASLGFACPLPGAGLESSYGRRSNDSGIITCSYLGAAYYLSGAQSTAPLGLTTMSVLALVVLLVNAL</sequence>
<dbReference type="OrthoDB" id="5405745at2759"/>
<organism evidence="1 2">
    <name type="scientific">Exophiala xenobiotica</name>
    <dbReference type="NCBI Taxonomy" id="348802"/>
    <lineage>
        <taxon>Eukaryota</taxon>
        <taxon>Fungi</taxon>
        <taxon>Dikarya</taxon>
        <taxon>Ascomycota</taxon>
        <taxon>Pezizomycotina</taxon>
        <taxon>Eurotiomycetes</taxon>
        <taxon>Chaetothyriomycetidae</taxon>
        <taxon>Chaetothyriales</taxon>
        <taxon>Herpotrichiellaceae</taxon>
        <taxon>Exophiala</taxon>
    </lineage>
</organism>
<dbReference type="Proteomes" id="UP000054342">
    <property type="component" value="Unassembled WGS sequence"/>
</dbReference>
<dbReference type="GO" id="GO:0005262">
    <property type="term" value="F:calcium channel activity"/>
    <property type="evidence" value="ECO:0007669"/>
    <property type="project" value="InterPro"/>
</dbReference>
<evidence type="ECO:0000313" key="1">
    <source>
        <dbReference type="EMBL" id="KIW51662.1"/>
    </source>
</evidence>
<dbReference type="STRING" id="348802.A0A0D2CP16"/>
<dbReference type="AlphaFoldDB" id="A0A0D2CP16"/>
<accession>A0A0D2CP16</accession>
<reference evidence="1 2" key="1">
    <citation type="submission" date="2015-01" db="EMBL/GenBank/DDBJ databases">
        <title>The Genome Sequence of Exophiala xenobiotica CBS118157.</title>
        <authorList>
            <consortium name="The Broad Institute Genomics Platform"/>
            <person name="Cuomo C."/>
            <person name="de Hoog S."/>
            <person name="Gorbushina A."/>
            <person name="Stielow B."/>
            <person name="Teixiera M."/>
            <person name="Abouelleil A."/>
            <person name="Chapman S.B."/>
            <person name="Priest M."/>
            <person name="Young S.K."/>
            <person name="Wortman J."/>
            <person name="Nusbaum C."/>
            <person name="Birren B."/>
        </authorList>
    </citation>
    <scope>NUCLEOTIDE SEQUENCE [LARGE SCALE GENOMIC DNA]</scope>
    <source>
        <strain evidence="1 2">CBS 118157</strain>
    </source>
</reference>
<evidence type="ECO:0008006" key="3">
    <source>
        <dbReference type="Google" id="ProtNLM"/>
    </source>
</evidence>
<evidence type="ECO:0000313" key="2">
    <source>
        <dbReference type="Proteomes" id="UP000054342"/>
    </source>
</evidence>
<dbReference type="Pfam" id="PF12929">
    <property type="entry name" value="Mid1"/>
    <property type="match status" value="1"/>
</dbReference>
<dbReference type="InterPro" id="IPR024338">
    <property type="entry name" value="MID1/Yam8"/>
</dbReference>
<protein>
    <recommendedName>
        <fullName evidence="3">FZ domain-containing protein</fullName>
    </recommendedName>
</protein>
<dbReference type="PANTHER" id="PTHR39142:SF1">
    <property type="entry name" value="AEL197CP"/>
    <property type="match status" value="1"/>
</dbReference>
<dbReference type="HOGENOM" id="CLU_018731_0_0_1"/>
<name>A0A0D2CP16_9EURO</name>
<dbReference type="GO" id="GO:0098703">
    <property type="term" value="P:calcium ion import across plasma membrane"/>
    <property type="evidence" value="ECO:0007669"/>
    <property type="project" value="InterPro"/>
</dbReference>
<dbReference type="EMBL" id="KN847322">
    <property type="protein sequence ID" value="KIW51662.1"/>
    <property type="molecule type" value="Genomic_DNA"/>
</dbReference>
<dbReference type="RefSeq" id="XP_013312246.1">
    <property type="nucleotide sequence ID" value="XM_013456792.1"/>
</dbReference>
<keyword evidence="2" id="KW-1185">Reference proteome</keyword>
<dbReference type="GeneID" id="25332269"/>
<gene>
    <name evidence="1" type="ORF">PV05_10361</name>
</gene>
<dbReference type="PANTHER" id="PTHR39142">
    <property type="entry name" value="MID1P"/>
    <property type="match status" value="1"/>
</dbReference>
<proteinExistence type="predicted"/>